<gene>
    <name evidence="10" type="ORF">NQ502_14550</name>
</gene>
<dbReference type="InterPro" id="IPR027469">
    <property type="entry name" value="Cation_efflux_TMD_sf"/>
</dbReference>
<dbReference type="EMBL" id="CP102290">
    <property type="protein sequence ID" value="UWP58586.1"/>
    <property type="molecule type" value="Genomic_DNA"/>
</dbReference>
<feature type="transmembrane region" description="Helical" evidence="7">
    <location>
        <begin position="23"/>
        <end position="43"/>
    </location>
</feature>
<feature type="transmembrane region" description="Helical" evidence="7">
    <location>
        <begin position="87"/>
        <end position="112"/>
    </location>
</feature>
<dbReference type="SUPFAM" id="SSF161111">
    <property type="entry name" value="Cation efflux protein transmembrane domain-like"/>
    <property type="match status" value="1"/>
</dbReference>
<keyword evidence="6 7" id="KW-0472">Membrane</keyword>
<feature type="transmembrane region" description="Helical" evidence="7">
    <location>
        <begin position="124"/>
        <end position="144"/>
    </location>
</feature>
<dbReference type="Pfam" id="PF16916">
    <property type="entry name" value="ZT_dimer"/>
    <property type="match status" value="1"/>
</dbReference>
<feature type="transmembrane region" description="Helical" evidence="7">
    <location>
        <begin position="190"/>
        <end position="207"/>
    </location>
</feature>
<dbReference type="PANTHER" id="PTHR43840:SF15">
    <property type="entry name" value="MITOCHONDRIAL METAL TRANSPORTER 1-RELATED"/>
    <property type="match status" value="1"/>
</dbReference>
<dbReference type="InterPro" id="IPR002524">
    <property type="entry name" value="Cation_efflux"/>
</dbReference>
<evidence type="ECO:0000256" key="3">
    <source>
        <dbReference type="ARBA" id="ARBA00022448"/>
    </source>
</evidence>
<dbReference type="Gene3D" id="1.20.1510.10">
    <property type="entry name" value="Cation efflux protein transmembrane domain"/>
    <property type="match status" value="1"/>
</dbReference>
<protein>
    <submittedName>
        <fullName evidence="10">Cation diffusion facilitator family transporter</fullName>
    </submittedName>
</protein>
<dbReference type="SUPFAM" id="SSF160240">
    <property type="entry name" value="Cation efflux protein cytoplasmic domain-like"/>
    <property type="match status" value="1"/>
</dbReference>
<evidence type="ECO:0000256" key="6">
    <source>
        <dbReference type="ARBA" id="ARBA00023136"/>
    </source>
</evidence>
<dbReference type="RefSeq" id="WP_044983396.1">
    <property type="nucleotide sequence ID" value="NZ_CABLBR010000023.1"/>
</dbReference>
<feature type="domain" description="Cation efflux protein cytoplasmic" evidence="9">
    <location>
        <begin position="220"/>
        <end position="297"/>
    </location>
</feature>
<keyword evidence="4 7" id="KW-0812">Transmembrane</keyword>
<dbReference type="InterPro" id="IPR036837">
    <property type="entry name" value="Cation_efflux_CTD_sf"/>
</dbReference>
<evidence type="ECO:0000256" key="1">
    <source>
        <dbReference type="ARBA" id="ARBA00004141"/>
    </source>
</evidence>
<organism evidence="10 11">
    <name type="scientific">Ruminococcus gauvreauii</name>
    <dbReference type="NCBI Taxonomy" id="438033"/>
    <lineage>
        <taxon>Bacteria</taxon>
        <taxon>Bacillati</taxon>
        <taxon>Bacillota</taxon>
        <taxon>Clostridia</taxon>
        <taxon>Eubacteriales</taxon>
        <taxon>Oscillospiraceae</taxon>
        <taxon>Ruminococcus</taxon>
    </lineage>
</organism>
<dbReference type="Gene3D" id="3.30.70.1350">
    <property type="entry name" value="Cation efflux protein, cytoplasmic domain"/>
    <property type="match status" value="1"/>
</dbReference>
<evidence type="ECO:0000256" key="2">
    <source>
        <dbReference type="ARBA" id="ARBA00008114"/>
    </source>
</evidence>
<dbReference type="NCBIfam" id="TIGR01297">
    <property type="entry name" value="CDF"/>
    <property type="match status" value="1"/>
</dbReference>
<evidence type="ECO:0000256" key="7">
    <source>
        <dbReference type="SAM" id="Phobius"/>
    </source>
</evidence>
<dbReference type="Proteomes" id="UP001060164">
    <property type="component" value="Chromosome"/>
</dbReference>
<keyword evidence="3" id="KW-0813">Transport</keyword>
<dbReference type="InterPro" id="IPR058533">
    <property type="entry name" value="Cation_efflux_TM"/>
</dbReference>
<keyword evidence="5 7" id="KW-1133">Transmembrane helix</keyword>
<comment type="subcellular location">
    <subcellularLocation>
        <location evidence="1">Membrane</location>
        <topology evidence="1">Multi-pass membrane protein</topology>
    </subcellularLocation>
</comment>
<accession>A0ABY5VE87</accession>
<dbReference type="InterPro" id="IPR027470">
    <property type="entry name" value="Cation_efflux_CTD"/>
</dbReference>
<evidence type="ECO:0000313" key="10">
    <source>
        <dbReference type="EMBL" id="UWP58586.1"/>
    </source>
</evidence>
<evidence type="ECO:0000259" key="8">
    <source>
        <dbReference type="Pfam" id="PF01545"/>
    </source>
</evidence>
<comment type="similarity">
    <text evidence="2">Belongs to the cation diffusion facilitator (CDF) transporter (TC 2.A.4) family.</text>
</comment>
<dbReference type="InterPro" id="IPR050291">
    <property type="entry name" value="CDF_Transporter"/>
</dbReference>
<proteinExistence type="inferred from homology"/>
<evidence type="ECO:0000313" key="11">
    <source>
        <dbReference type="Proteomes" id="UP001060164"/>
    </source>
</evidence>
<sequence>MGKQTAHAAIEESIAVRVSVNSIIVNVVLSVAKFVAGIIAGSGAMISDAVHSASDVFSTVVVMIGVKMAGKQSDVRHQYGHERLECVASLILAIALAATGIGIGYSGIIKIIDADYQALEAPGLLALFAAVVSIIVKEAMYWYTKAAAKQINSGALMADAWHHRSDAMSSVGSFIGILGARLGYPVLDPAAGAVICIFIVKAAVSIFRDAICKMTDVACDEKTVRQIYRIAIEQKGVIAVDDVKTRMFGNKKYVDLEISQDGKKTLEEAHGIAEAVHDRIESEIEGVKHCMVHVNPYSCREGQKIENDGIQDGTAGASGDRAGS</sequence>
<keyword evidence="11" id="KW-1185">Reference proteome</keyword>
<name>A0ABY5VE87_9FIRM</name>
<reference evidence="10" key="1">
    <citation type="journal article" date="2022" name="Cell">
        <title>Design, construction, and in vivo augmentation of a complex gut microbiome.</title>
        <authorList>
            <person name="Cheng A.G."/>
            <person name="Ho P.Y."/>
            <person name="Aranda-Diaz A."/>
            <person name="Jain S."/>
            <person name="Yu F.B."/>
            <person name="Meng X."/>
            <person name="Wang M."/>
            <person name="Iakiviak M."/>
            <person name="Nagashima K."/>
            <person name="Zhao A."/>
            <person name="Murugkar P."/>
            <person name="Patil A."/>
            <person name="Atabakhsh K."/>
            <person name="Weakley A."/>
            <person name="Yan J."/>
            <person name="Brumbaugh A.R."/>
            <person name="Higginbottom S."/>
            <person name="Dimas A."/>
            <person name="Shiver A.L."/>
            <person name="Deutschbauer A."/>
            <person name="Neff N."/>
            <person name="Sonnenburg J.L."/>
            <person name="Huang K.C."/>
            <person name="Fischbach M.A."/>
        </authorList>
    </citation>
    <scope>NUCLEOTIDE SEQUENCE</scope>
    <source>
        <strain evidence="10">DSM 19829</strain>
    </source>
</reference>
<dbReference type="PANTHER" id="PTHR43840">
    <property type="entry name" value="MITOCHONDRIAL METAL TRANSPORTER 1-RELATED"/>
    <property type="match status" value="1"/>
</dbReference>
<dbReference type="Pfam" id="PF01545">
    <property type="entry name" value="Cation_efflux"/>
    <property type="match status" value="1"/>
</dbReference>
<feature type="domain" description="Cation efflux protein transmembrane" evidence="8">
    <location>
        <begin position="22"/>
        <end position="211"/>
    </location>
</feature>
<evidence type="ECO:0000256" key="5">
    <source>
        <dbReference type="ARBA" id="ARBA00022989"/>
    </source>
</evidence>
<evidence type="ECO:0000256" key="4">
    <source>
        <dbReference type="ARBA" id="ARBA00022692"/>
    </source>
</evidence>
<evidence type="ECO:0000259" key="9">
    <source>
        <dbReference type="Pfam" id="PF16916"/>
    </source>
</evidence>